<dbReference type="Proteomes" id="UP000472268">
    <property type="component" value="Chromosome 11"/>
</dbReference>
<accession>A0A673U597</accession>
<keyword evidence="2" id="KW-0732">Signal</keyword>
<evidence type="ECO:0000313" key="4">
    <source>
        <dbReference type="Proteomes" id="UP000472268"/>
    </source>
</evidence>
<reference evidence="3" key="3">
    <citation type="submission" date="2025-09" db="UniProtKB">
        <authorList>
            <consortium name="Ensembl"/>
        </authorList>
    </citation>
    <scope>IDENTIFICATION</scope>
</reference>
<dbReference type="Ensembl" id="ENSSSUT00005023605.1">
    <property type="protein sequence ID" value="ENSSSUP00005020643.1"/>
    <property type="gene ID" value="ENSSSUG00005013393.1"/>
</dbReference>
<reference evidence="3" key="2">
    <citation type="submission" date="2025-08" db="UniProtKB">
        <authorList>
            <consortium name="Ensembl"/>
        </authorList>
    </citation>
    <scope>IDENTIFICATION</scope>
</reference>
<gene>
    <name evidence="3" type="primary">PATE2</name>
</gene>
<reference evidence="3 4" key="1">
    <citation type="submission" date="2019-05" db="EMBL/GenBank/DDBJ databases">
        <title>A Chromosome-scale Meerkat (S. suricatta) Genome Assembly.</title>
        <authorList>
            <person name="Dudchenko O."/>
            <person name="Lieberman Aiden E."/>
            <person name="Tung J."/>
            <person name="Barreiro L.B."/>
            <person name="Clutton-Brock T.H."/>
        </authorList>
    </citation>
    <scope>NUCLEOTIDE SEQUENCE [LARGE SCALE GENOMIC DNA]</scope>
</reference>
<feature type="chain" id="PRO_5025362497" evidence="2">
    <location>
        <begin position="20"/>
        <end position="178"/>
    </location>
</feature>
<feature type="region of interest" description="Disordered" evidence="1">
    <location>
        <begin position="137"/>
        <end position="178"/>
    </location>
</feature>
<dbReference type="OMA" id="TTCCINQ"/>
<proteinExistence type="predicted"/>
<sequence>MGLGLLPLLLLGIFTVVFMDEERRGLTSKWFRFCHDCNFYDGFKCRGPKKRCWKFNLFLSYNRSCTTDHYYYNDLVTGRYLYYYTKLSCNPCEEGMFQVFHDLLRETHCCTNEHMCNTGNDNLEKSALFGEDKEYTIHDDIPPPEDGGASPRTPSPTVPESTHRSSVYPVSVFPSRGK</sequence>
<evidence type="ECO:0000313" key="3">
    <source>
        <dbReference type="Ensembl" id="ENSSSUP00005020643.1"/>
    </source>
</evidence>
<evidence type="ECO:0000256" key="1">
    <source>
        <dbReference type="SAM" id="MobiDB-lite"/>
    </source>
</evidence>
<evidence type="ECO:0000256" key="2">
    <source>
        <dbReference type="SAM" id="SignalP"/>
    </source>
</evidence>
<protein>
    <submittedName>
        <fullName evidence="3">Uncharacterized protein</fullName>
    </submittedName>
</protein>
<keyword evidence="4" id="KW-1185">Reference proteome</keyword>
<organism evidence="3 4">
    <name type="scientific">Suricata suricatta</name>
    <name type="common">Meerkat</name>
    <dbReference type="NCBI Taxonomy" id="37032"/>
    <lineage>
        <taxon>Eukaryota</taxon>
        <taxon>Metazoa</taxon>
        <taxon>Chordata</taxon>
        <taxon>Craniata</taxon>
        <taxon>Vertebrata</taxon>
        <taxon>Euteleostomi</taxon>
        <taxon>Mammalia</taxon>
        <taxon>Eutheria</taxon>
        <taxon>Laurasiatheria</taxon>
        <taxon>Carnivora</taxon>
        <taxon>Feliformia</taxon>
        <taxon>Herpestidae</taxon>
        <taxon>Suricata</taxon>
    </lineage>
</organism>
<feature type="signal peptide" evidence="2">
    <location>
        <begin position="1"/>
        <end position="19"/>
    </location>
</feature>
<dbReference type="AlphaFoldDB" id="A0A673U597"/>
<name>A0A673U597_SURSU</name>